<dbReference type="GO" id="GO:0044231">
    <property type="term" value="C:host cell presynaptic membrane"/>
    <property type="evidence" value="ECO:0007669"/>
    <property type="project" value="UniProtKB-KW"/>
</dbReference>
<dbReference type="GO" id="GO:0044218">
    <property type="term" value="C:other organism cell membrane"/>
    <property type="evidence" value="ECO:0007669"/>
    <property type="project" value="UniProtKB-KW"/>
</dbReference>
<organism evidence="6 7">
    <name type="scientific">Haemaphysalis longicornis</name>
    <name type="common">Bush tick</name>
    <dbReference type="NCBI Taxonomy" id="44386"/>
    <lineage>
        <taxon>Eukaryota</taxon>
        <taxon>Metazoa</taxon>
        <taxon>Ecdysozoa</taxon>
        <taxon>Arthropoda</taxon>
        <taxon>Chelicerata</taxon>
        <taxon>Arachnida</taxon>
        <taxon>Acari</taxon>
        <taxon>Parasitiformes</taxon>
        <taxon>Ixodida</taxon>
        <taxon>Ixodoidea</taxon>
        <taxon>Ixodidae</taxon>
        <taxon>Haemaphysalinae</taxon>
        <taxon>Haemaphysalis</taxon>
    </lineage>
</organism>
<accession>A0A9J6FQD5</accession>
<reference evidence="6 7" key="1">
    <citation type="journal article" date="2020" name="Cell">
        <title>Large-Scale Comparative Analyses of Tick Genomes Elucidate Their Genetic Diversity and Vector Capacities.</title>
        <authorList>
            <consortium name="Tick Genome and Microbiome Consortium (TIGMIC)"/>
            <person name="Jia N."/>
            <person name="Wang J."/>
            <person name="Shi W."/>
            <person name="Du L."/>
            <person name="Sun Y."/>
            <person name="Zhan W."/>
            <person name="Jiang J.F."/>
            <person name="Wang Q."/>
            <person name="Zhang B."/>
            <person name="Ji P."/>
            <person name="Bell-Sakyi L."/>
            <person name="Cui X.M."/>
            <person name="Yuan T.T."/>
            <person name="Jiang B.G."/>
            <person name="Yang W.F."/>
            <person name="Lam T.T."/>
            <person name="Chang Q.C."/>
            <person name="Ding S.J."/>
            <person name="Wang X.J."/>
            <person name="Zhu J.G."/>
            <person name="Ruan X.D."/>
            <person name="Zhao L."/>
            <person name="Wei J.T."/>
            <person name="Ye R.Z."/>
            <person name="Que T.C."/>
            <person name="Du C.H."/>
            <person name="Zhou Y.H."/>
            <person name="Cheng J.X."/>
            <person name="Dai P.F."/>
            <person name="Guo W.B."/>
            <person name="Han X.H."/>
            <person name="Huang E.J."/>
            <person name="Li L.F."/>
            <person name="Wei W."/>
            <person name="Gao Y.C."/>
            <person name="Liu J.Z."/>
            <person name="Shao H.Z."/>
            <person name="Wang X."/>
            <person name="Wang C.C."/>
            <person name="Yang T.C."/>
            <person name="Huo Q.B."/>
            <person name="Li W."/>
            <person name="Chen H.Y."/>
            <person name="Chen S.E."/>
            <person name="Zhou L.G."/>
            <person name="Ni X.B."/>
            <person name="Tian J.H."/>
            <person name="Sheng Y."/>
            <person name="Liu T."/>
            <person name="Pan Y.S."/>
            <person name="Xia L.Y."/>
            <person name="Li J."/>
            <person name="Zhao F."/>
            <person name="Cao W.C."/>
        </authorList>
    </citation>
    <scope>NUCLEOTIDE SEQUENCE [LARGE SCALE GENOMIC DNA]</scope>
    <source>
        <strain evidence="6">HaeL-2018</strain>
    </source>
</reference>
<protein>
    <submittedName>
        <fullName evidence="6">Uncharacterized protein</fullName>
    </submittedName>
</protein>
<evidence type="ECO:0000256" key="3">
    <source>
        <dbReference type="ARBA" id="ARBA00022537"/>
    </source>
</evidence>
<evidence type="ECO:0000256" key="5">
    <source>
        <dbReference type="ARBA" id="ARBA00023298"/>
    </source>
</evidence>
<keyword evidence="3" id="KW-1052">Target cell membrane</keyword>
<dbReference type="EMBL" id="JABSTR010000003">
    <property type="protein sequence ID" value="KAH9365301.1"/>
    <property type="molecule type" value="Genomic_DNA"/>
</dbReference>
<dbReference type="Pfam" id="PF13637">
    <property type="entry name" value="Ank_4"/>
    <property type="match status" value="1"/>
</dbReference>
<sequence>MDRDKFHRAARDGYLDLLREATRKDCNSPDEDGMTPTIWSAYYGHLDALRLLVGRGSVTFVLLSFSRFSSVHVSTVFHQLCFVFVLCQRFCKFTRALLQTRKNGCMLRLTRTNGTGHLK</sequence>
<evidence type="ECO:0000256" key="2">
    <source>
        <dbReference type="ARBA" id="ARBA00022483"/>
    </source>
</evidence>
<dbReference type="OrthoDB" id="76949at2759"/>
<dbReference type="GO" id="GO:0006887">
    <property type="term" value="P:exocytosis"/>
    <property type="evidence" value="ECO:0007669"/>
    <property type="project" value="UniProtKB-KW"/>
</dbReference>
<comment type="subcellular location">
    <subcellularLocation>
        <location evidence="1">Target cell membrane</location>
    </subcellularLocation>
</comment>
<dbReference type="Proteomes" id="UP000821853">
    <property type="component" value="Unassembled WGS sequence"/>
</dbReference>
<dbReference type="Gene3D" id="1.25.40.20">
    <property type="entry name" value="Ankyrin repeat-containing domain"/>
    <property type="match status" value="1"/>
</dbReference>
<evidence type="ECO:0000313" key="7">
    <source>
        <dbReference type="Proteomes" id="UP000821853"/>
    </source>
</evidence>
<keyword evidence="4" id="KW-0528">Neurotoxin</keyword>
<keyword evidence="2" id="KW-0268">Exocytosis</keyword>
<dbReference type="InterPro" id="IPR036770">
    <property type="entry name" value="Ankyrin_rpt-contain_sf"/>
</dbReference>
<keyword evidence="4" id="KW-0638">Presynaptic neurotoxin</keyword>
<keyword evidence="5" id="KW-1053">Target membrane</keyword>
<dbReference type="VEuPathDB" id="VectorBase:HLOH_055369"/>
<evidence type="ECO:0000256" key="4">
    <source>
        <dbReference type="ARBA" id="ARBA00023028"/>
    </source>
</evidence>
<proteinExistence type="predicted"/>
<keyword evidence="4" id="KW-0800">Toxin</keyword>
<dbReference type="SUPFAM" id="SSF48403">
    <property type="entry name" value="Ankyrin repeat"/>
    <property type="match status" value="1"/>
</dbReference>
<keyword evidence="5" id="KW-0472">Membrane</keyword>
<name>A0A9J6FQD5_HAELO</name>
<dbReference type="InterPro" id="IPR002110">
    <property type="entry name" value="Ankyrin_rpt"/>
</dbReference>
<keyword evidence="7" id="KW-1185">Reference proteome</keyword>
<evidence type="ECO:0000256" key="1">
    <source>
        <dbReference type="ARBA" id="ARBA00004175"/>
    </source>
</evidence>
<gene>
    <name evidence="6" type="ORF">HPB48_018297</name>
</gene>
<evidence type="ECO:0000313" key="6">
    <source>
        <dbReference type="EMBL" id="KAH9365301.1"/>
    </source>
</evidence>
<comment type="caution">
    <text evidence="6">The sequence shown here is derived from an EMBL/GenBank/DDBJ whole genome shotgun (WGS) entry which is preliminary data.</text>
</comment>
<dbReference type="AlphaFoldDB" id="A0A9J6FQD5"/>